<keyword evidence="2" id="KW-0964">Secreted</keyword>
<evidence type="ECO:0000256" key="6">
    <source>
        <dbReference type="ARBA" id="ARBA00023157"/>
    </source>
</evidence>
<dbReference type="FunFam" id="2.10.25.10:FF:000159">
    <property type="entry name" value="Fibrillin 2"/>
    <property type="match status" value="1"/>
</dbReference>
<name>A0A4W3H474_CALMI</name>
<dbReference type="InterPro" id="IPR001881">
    <property type="entry name" value="EGF-like_Ca-bd_dom"/>
</dbReference>
<dbReference type="CDD" id="cd00054">
    <property type="entry name" value="EGF_CA"/>
    <property type="match status" value="1"/>
</dbReference>
<evidence type="ECO:0000256" key="1">
    <source>
        <dbReference type="ARBA" id="ARBA00004613"/>
    </source>
</evidence>
<evidence type="ECO:0000256" key="8">
    <source>
        <dbReference type="PROSITE-ProRule" id="PRU00076"/>
    </source>
</evidence>
<reference evidence="11" key="3">
    <citation type="journal article" date="2014" name="Nature">
        <title>Elephant shark genome provides unique insights into gnathostome evolution.</title>
        <authorList>
            <consortium name="International Elephant Shark Genome Sequencing Consortium"/>
            <person name="Venkatesh B."/>
            <person name="Lee A.P."/>
            <person name="Ravi V."/>
            <person name="Maurya A.K."/>
            <person name="Lian M.M."/>
            <person name="Swann J.B."/>
            <person name="Ohta Y."/>
            <person name="Flajnik M.F."/>
            <person name="Sutoh Y."/>
            <person name="Kasahara M."/>
            <person name="Hoon S."/>
            <person name="Gangu V."/>
            <person name="Roy S.W."/>
            <person name="Irimia M."/>
            <person name="Korzh V."/>
            <person name="Kondrychyn I."/>
            <person name="Lim Z.W."/>
            <person name="Tay B.H."/>
            <person name="Tohari S."/>
            <person name="Kong K.W."/>
            <person name="Ho S."/>
            <person name="Lorente-Galdos B."/>
            <person name="Quilez J."/>
            <person name="Marques-Bonet T."/>
            <person name="Raney B.J."/>
            <person name="Ingham P.W."/>
            <person name="Tay A."/>
            <person name="Hillier L.W."/>
            <person name="Minx P."/>
            <person name="Boehm T."/>
            <person name="Wilson R.K."/>
            <person name="Brenner S."/>
            <person name="Warren W.C."/>
        </authorList>
    </citation>
    <scope>NUCLEOTIDE SEQUENCE [LARGE SCALE GENOMIC DNA]</scope>
</reference>
<keyword evidence="11" id="KW-1185">Reference proteome</keyword>
<dbReference type="GO" id="GO:0005509">
    <property type="term" value="F:calcium ion binding"/>
    <property type="evidence" value="ECO:0007669"/>
    <property type="project" value="InterPro"/>
</dbReference>
<evidence type="ECO:0000256" key="7">
    <source>
        <dbReference type="ARBA" id="ARBA00023180"/>
    </source>
</evidence>
<dbReference type="InterPro" id="IPR000152">
    <property type="entry name" value="EGF-type_Asp/Asn_hydroxyl_site"/>
</dbReference>
<dbReference type="GeneTree" id="ENSGT00950000183158"/>
<dbReference type="InterPro" id="IPR000742">
    <property type="entry name" value="EGF"/>
</dbReference>
<feature type="domain" description="EGF-like" evidence="9">
    <location>
        <begin position="2"/>
        <end position="42"/>
    </location>
</feature>
<dbReference type="InterPro" id="IPR052080">
    <property type="entry name" value="vWF_C/EGF_Fibrillin"/>
</dbReference>
<keyword evidence="6" id="KW-1015">Disulfide bond</keyword>
<dbReference type="GO" id="GO:0005576">
    <property type="term" value="C:extracellular region"/>
    <property type="evidence" value="ECO:0007669"/>
    <property type="project" value="UniProtKB-SubCell"/>
</dbReference>
<dbReference type="AlphaFoldDB" id="A0A4W3H474"/>
<keyword evidence="5" id="KW-0677">Repeat</keyword>
<evidence type="ECO:0000259" key="9">
    <source>
        <dbReference type="PROSITE" id="PS50026"/>
    </source>
</evidence>
<protein>
    <recommendedName>
        <fullName evidence="9">EGF-like domain-containing protein</fullName>
    </recommendedName>
</protein>
<comment type="caution">
    <text evidence="8">Lacks conserved residue(s) required for the propagation of feature annotation.</text>
</comment>
<evidence type="ECO:0000256" key="4">
    <source>
        <dbReference type="ARBA" id="ARBA00022729"/>
    </source>
</evidence>
<dbReference type="SMART" id="SM00181">
    <property type="entry name" value="EGF"/>
    <property type="match status" value="2"/>
</dbReference>
<evidence type="ECO:0000256" key="2">
    <source>
        <dbReference type="ARBA" id="ARBA00022525"/>
    </source>
</evidence>
<dbReference type="FunFam" id="2.10.25.10:FF:000010">
    <property type="entry name" value="Pro-epidermal growth factor"/>
    <property type="match status" value="1"/>
</dbReference>
<dbReference type="Proteomes" id="UP000314986">
    <property type="component" value="Unassembled WGS sequence"/>
</dbReference>
<reference evidence="10" key="5">
    <citation type="submission" date="2025-09" db="UniProtKB">
        <authorList>
            <consortium name="Ensembl"/>
        </authorList>
    </citation>
    <scope>IDENTIFICATION</scope>
</reference>
<proteinExistence type="predicted"/>
<dbReference type="Ensembl" id="ENSCMIT00000010240.1">
    <property type="protein sequence ID" value="ENSCMIP00000009972.1"/>
    <property type="gene ID" value="ENSCMIG00000005263.1"/>
</dbReference>
<comment type="subcellular location">
    <subcellularLocation>
        <location evidence="1">Secreted</location>
    </subcellularLocation>
</comment>
<reference evidence="10" key="4">
    <citation type="submission" date="2025-08" db="UniProtKB">
        <authorList>
            <consortium name="Ensembl"/>
        </authorList>
    </citation>
    <scope>IDENTIFICATION</scope>
</reference>
<dbReference type="SUPFAM" id="SSF57196">
    <property type="entry name" value="EGF/Laminin"/>
    <property type="match status" value="2"/>
</dbReference>
<organism evidence="10 11">
    <name type="scientific">Callorhinchus milii</name>
    <name type="common">Ghost shark</name>
    <dbReference type="NCBI Taxonomy" id="7868"/>
    <lineage>
        <taxon>Eukaryota</taxon>
        <taxon>Metazoa</taxon>
        <taxon>Chordata</taxon>
        <taxon>Craniata</taxon>
        <taxon>Vertebrata</taxon>
        <taxon>Chondrichthyes</taxon>
        <taxon>Holocephali</taxon>
        <taxon>Chimaeriformes</taxon>
        <taxon>Callorhinchidae</taxon>
        <taxon>Callorhinchus</taxon>
    </lineage>
</organism>
<dbReference type="PROSITE" id="PS50026">
    <property type="entry name" value="EGF_3"/>
    <property type="match status" value="2"/>
</dbReference>
<dbReference type="STRING" id="7868.ENSCMIP00000009972"/>
<sequence length="183" mass="20032">LDLDECVQAPKPCNFICKNTEGSYKCACPRGYVLQENGKSCKGEYLNECSTKQHNCQFLCVNTIGGFTCKCPPGFTQHHTACIGKPPTREGEMALQYMSAEISPHPCWSDSSSALIVLFSSKNSIPVNWLSNTGQEIIYCDIEIAGLVLIWGSVVRAFALQARDLGSIPGRAKPWPSFLTPHA</sequence>
<dbReference type="PANTHER" id="PTHR47333">
    <property type="entry name" value="VON WILLEBRAND FACTOR C AND EGF DOMAIN-CONTAINING PROTEIN"/>
    <property type="match status" value="1"/>
</dbReference>
<reference evidence="11" key="2">
    <citation type="journal article" date="2007" name="PLoS Biol.">
        <title>Survey sequencing and comparative analysis of the elephant shark (Callorhinchus milii) genome.</title>
        <authorList>
            <person name="Venkatesh B."/>
            <person name="Kirkness E.F."/>
            <person name="Loh Y.H."/>
            <person name="Halpern A.L."/>
            <person name="Lee A.P."/>
            <person name="Johnson J."/>
            <person name="Dandona N."/>
            <person name="Viswanathan L.D."/>
            <person name="Tay A."/>
            <person name="Venter J.C."/>
            <person name="Strausberg R.L."/>
            <person name="Brenner S."/>
        </authorList>
    </citation>
    <scope>NUCLEOTIDE SEQUENCE [LARGE SCALE GENOMIC DNA]</scope>
</reference>
<keyword evidence="4" id="KW-0732">Signal</keyword>
<dbReference type="PROSITE" id="PS01186">
    <property type="entry name" value="EGF_2"/>
    <property type="match status" value="1"/>
</dbReference>
<dbReference type="PANTHER" id="PTHR47333:SF5">
    <property type="entry name" value="FIBRILLIN-3"/>
    <property type="match status" value="1"/>
</dbReference>
<accession>A0A4W3H474</accession>
<dbReference type="PROSITE" id="PS00010">
    <property type="entry name" value="ASX_HYDROXYL"/>
    <property type="match status" value="2"/>
</dbReference>
<dbReference type="InParanoid" id="A0A4W3H474"/>
<dbReference type="SMART" id="SM00179">
    <property type="entry name" value="EGF_CA"/>
    <property type="match status" value="2"/>
</dbReference>
<evidence type="ECO:0000256" key="5">
    <source>
        <dbReference type="ARBA" id="ARBA00022737"/>
    </source>
</evidence>
<evidence type="ECO:0000313" key="11">
    <source>
        <dbReference type="Proteomes" id="UP000314986"/>
    </source>
</evidence>
<keyword evidence="3 8" id="KW-0245">EGF-like domain</keyword>
<dbReference type="Gene3D" id="2.10.25.10">
    <property type="entry name" value="Laminin"/>
    <property type="match status" value="2"/>
</dbReference>
<evidence type="ECO:0000313" key="10">
    <source>
        <dbReference type="Ensembl" id="ENSCMIP00000009972.1"/>
    </source>
</evidence>
<dbReference type="Pfam" id="PF07645">
    <property type="entry name" value="EGF_CA"/>
    <property type="match status" value="2"/>
</dbReference>
<evidence type="ECO:0000256" key="3">
    <source>
        <dbReference type="ARBA" id="ARBA00022536"/>
    </source>
</evidence>
<reference evidence="11" key="1">
    <citation type="journal article" date="2006" name="Science">
        <title>Ancient noncoding elements conserved in the human genome.</title>
        <authorList>
            <person name="Venkatesh B."/>
            <person name="Kirkness E.F."/>
            <person name="Loh Y.H."/>
            <person name="Halpern A.L."/>
            <person name="Lee A.P."/>
            <person name="Johnson J."/>
            <person name="Dandona N."/>
            <person name="Viswanathan L.D."/>
            <person name="Tay A."/>
            <person name="Venter J.C."/>
            <person name="Strausberg R.L."/>
            <person name="Brenner S."/>
        </authorList>
    </citation>
    <scope>NUCLEOTIDE SEQUENCE [LARGE SCALE GENOMIC DNA]</scope>
</reference>
<dbReference type="InterPro" id="IPR049883">
    <property type="entry name" value="NOTCH1_EGF-like"/>
</dbReference>
<keyword evidence="7" id="KW-0325">Glycoprotein</keyword>
<feature type="domain" description="EGF-like" evidence="9">
    <location>
        <begin position="45"/>
        <end position="81"/>
    </location>
</feature>